<dbReference type="EMBL" id="QLLQ01000021">
    <property type="protein sequence ID" value="RAJ19257.1"/>
    <property type="molecule type" value="Genomic_DNA"/>
</dbReference>
<dbReference type="GO" id="GO:0016020">
    <property type="term" value="C:membrane"/>
    <property type="evidence" value="ECO:0007669"/>
    <property type="project" value="UniProtKB-SubCell"/>
</dbReference>
<evidence type="ECO:0000256" key="2">
    <source>
        <dbReference type="ARBA" id="ARBA00022692"/>
    </source>
</evidence>
<reference evidence="7 8" key="1">
    <citation type="submission" date="2018-06" db="EMBL/GenBank/DDBJ databases">
        <title>Genomic Encyclopedia of Archaeal and Bacterial Type Strains, Phase II (KMG-II): from individual species to whole genera.</title>
        <authorList>
            <person name="Goeker M."/>
        </authorList>
    </citation>
    <scope>NUCLEOTIDE SEQUENCE [LARGE SCALE GENOMIC DNA]</scope>
    <source>
        <strain evidence="7 8">DSM 12408</strain>
    </source>
</reference>
<gene>
    <name evidence="7" type="ORF">LX77_03499</name>
</gene>
<dbReference type="Proteomes" id="UP000248987">
    <property type="component" value="Unassembled WGS sequence"/>
</dbReference>
<organism evidence="7 8">
    <name type="scientific">Gelidibacter algens</name>
    <dbReference type="NCBI Taxonomy" id="49280"/>
    <lineage>
        <taxon>Bacteria</taxon>
        <taxon>Pseudomonadati</taxon>
        <taxon>Bacteroidota</taxon>
        <taxon>Flavobacteriia</taxon>
        <taxon>Flavobacteriales</taxon>
        <taxon>Flavobacteriaceae</taxon>
        <taxon>Gelidibacter</taxon>
    </lineage>
</organism>
<protein>
    <submittedName>
        <fullName evidence="7">TonB family protein</fullName>
    </submittedName>
</protein>
<keyword evidence="3 6" id="KW-1133">Transmembrane helix</keyword>
<keyword evidence="4 6" id="KW-0472">Membrane</keyword>
<name>A0A327S0H4_9FLAO</name>
<dbReference type="Gene3D" id="3.30.1150.10">
    <property type="match status" value="1"/>
</dbReference>
<sequence length="261" mass="28797">MEFIEKHKALIITTLISGTLILAMFALGIKQHREKVAESFYELPPPPTPEEQKILEELAMNDPNISETNTAFNSANDFKEVMNNFKSLNSNDFEKNAKQTETEDTEVPEEVTDVANKPAAEDYSVNENELSSYSKIKNVIAMRSSEKRKSAKSNGNNSTNNLANNSALNTNSSVSYSLVNRKDMHLPPPVYLCEESGKVVINITVSATGEVVDAYVNSSSTSKNACLVESALQYANEARFSADALKAKQIGSITYYFKAKD</sequence>
<feature type="compositionally biased region" description="Low complexity" evidence="5">
    <location>
        <begin position="152"/>
        <end position="167"/>
    </location>
</feature>
<evidence type="ECO:0000256" key="3">
    <source>
        <dbReference type="ARBA" id="ARBA00022989"/>
    </source>
</evidence>
<comment type="subcellular location">
    <subcellularLocation>
        <location evidence="1">Membrane</location>
        <topology evidence="1">Single-pass membrane protein</topology>
    </subcellularLocation>
</comment>
<dbReference type="AlphaFoldDB" id="A0A327S0H4"/>
<accession>A0A327S0H4</accession>
<comment type="caution">
    <text evidence="7">The sequence shown here is derived from an EMBL/GenBank/DDBJ whole genome shotgun (WGS) entry which is preliminary data.</text>
</comment>
<evidence type="ECO:0000313" key="7">
    <source>
        <dbReference type="EMBL" id="RAJ19257.1"/>
    </source>
</evidence>
<evidence type="ECO:0000313" key="8">
    <source>
        <dbReference type="Proteomes" id="UP000248987"/>
    </source>
</evidence>
<dbReference type="RefSeq" id="WP_083994031.1">
    <property type="nucleotide sequence ID" value="NZ_LZRN01000071.1"/>
</dbReference>
<feature type="transmembrane region" description="Helical" evidence="6">
    <location>
        <begin position="9"/>
        <end position="29"/>
    </location>
</feature>
<dbReference type="SUPFAM" id="SSF74653">
    <property type="entry name" value="TolA/TonB C-terminal domain"/>
    <property type="match status" value="1"/>
</dbReference>
<keyword evidence="2 6" id="KW-0812">Transmembrane</keyword>
<proteinExistence type="predicted"/>
<evidence type="ECO:0000256" key="4">
    <source>
        <dbReference type="ARBA" id="ARBA00023136"/>
    </source>
</evidence>
<dbReference type="InterPro" id="IPR006260">
    <property type="entry name" value="TonB/TolA_C"/>
</dbReference>
<dbReference type="NCBIfam" id="TIGR01352">
    <property type="entry name" value="tonB_Cterm"/>
    <property type="match status" value="1"/>
</dbReference>
<dbReference type="OrthoDB" id="9786892at2"/>
<evidence type="ECO:0000256" key="6">
    <source>
        <dbReference type="SAM" id="Phobius"/>
    </source>
</evidence>
<evidence type="ECO:0000256" key="5">
    <source>
        <dbReference type="SAM" id="MobiDB-lite"/>
    </source>
</evidence>
<evidence type="ECO:0000256" key="1">
    <source>
        <dbReference type="ARBA" id="ARBA00004167"/>
    </source>
</evidence>
<feature type="region of interest" description="Disordered" evidence="5">
    <location>
        <begin position="144"/>
        <end position="167"/>
    </location>
</feature>
<keyword evidence="8" id="KW-1185">Reference proteome</keyword>